<evidence type="ECO:0000256" key="1">
    <source>
        <dbReference type="ARBA" id="ARBA00010164"/>
    </source>
</evidence>
<evidence type="ECO:0000256" key="2">
    <source>
        <dbReference type="ARBA" id="ARBA00022679"/>
    </source>
</evidence>
<evidence type="ECO:0000313" key="6">
    <source>
        <dbReference type="EMBL" id="GAA5056548.1"/>
    </source>
</evidence>
<sequence>MTTPNDLAELREVNAADVYKAGRLAGHLRREHDDVVFSYSEPYLADPTTPNVAFTLPKRAEGFRATAGSVPAFFAGLLPEGLRLTAITAATRTSEDDHFSILLAVGADTIGDVQAIPSGASHIDPPPMYNQTDTTAANFTDLFNQATSSNPDDLDRTALPGIQIKVSAQMISTPVSTAQGPAILKLNPPGYPCLVENENFFLDMAHACGIRVPDHQIATDGHGRTALFISRFDRVLEDGRLHRFAQEDACQILGRYPAAKYRITLQEAIKGLAMAVTEGRGSFALAALQMLEVAAFSYLIGNGDLHGKNLSIRQNPAGTWEVTPAYDLLSTQPYLSWRDPMALTLYGRNAKLSYRWWTDAASRLGVPKRALDRSLARITDAAESWTSRISEIGFDEKTTTRLETLVTKRRQELLADK</sequence>
<feature type="domain" description="HipA-like C-terminal" evidence="4">
    <location>
        <begin position="158"/>
        <end position="384"/>
    </location>
</feature>
<dbReference type="Proteomes" id="UP001500603">
    <property type="component" value="Unassembled WGS sequence"/>
</dbReference>
<dbReference type="PANTHER" id="PTHR37419">
    <property type="entry name" value="SERINE/THREONINE-PROTEIN KINASE TOXIN HIPA"/>
    <property type="match status" value="1"/>
</dbReference>
<feature type="domain" description="HipA N-terminal subdomain 1" evidence="5">
    <location>
        <begin position="17"/>
        <end position="115"/>
    </location>
</feature>
<protein>
    <submittedName>
        <fullName evidence="6">Type II toxin-antitoxin system HipA family toxin</fullName>
    </submittedName>
</protein>
<keyword evidence="7" id="KW-1185">Reference proteome</keyword>
<dbReference type="InterPro" id="IPR052028">
    <property type="entry name" value="HipA_Ser/Thr_kinase"/>
</dbReference>
<organism evidence="6 7">
    <name type="scientific">Nocardia callitridis</name>
    <dbReference type="NCBI Taxonomy" id="648753"/>
    <lineage>
        <taxon>Bacteria</taxon>
        <taxon>Bacillati</taxon>
        <taxon>Actinomycetota</taxon>
        <taxon>Actinomycetes</taxon>
        <taxon>Mycobacteriales</taxon>
        <taxon>Nocardiaceae</taxon>
        <taxon>Nocardia</taxon>
    </lineage>
</organism>
<proteinExistence type="inferred from homology"/>
<reference evidence="7" key="1">
    <citation type="journal article" date="2019" name="Int. J. Syst. Evol. Microbiol.">
        <title>The Global Catalogue of Microorganisms (GCM) 10K type strain sequencing project: providing services to taxonomists for standard genome sequencing and annotation.</title>
        <authorList>
            <consortium name="The Broad Institute Genomics Platform"/>
            <consortium name="The Broad Institute Genome Sequencing Center for Infectious Disease"/>
            <person name="Wu L."/>
            <person name="Ma J."/>
        </authorList>
    </citation>
    <scope>NUCLEOTIDE SEQUENCE [LARGE SCALE GENOMIC DNA]</scope>
    <source>
        <strain evidence="7">JCM 18298</strain>
    </source>
</reference>
<evidence type="ECO:0000259" key="5">
    <source>
        <dbReference type="Pfam" id="PF13657"/>
    </source>
</evidence>
<dbReference type="Pfam" id="PF13657">
    <property type="entry name" value="Couple_hipA"/>
    <property type="match status" value="1"/>
</dbReference>
<comment type="caution">
    <text evidence="6">The sequence shown here is derived from an EMBL/GenBank/DDBJ whole genome shotgun (WGS) entry which is preliminary data.</text>
</comment>
<dbReference type="InterPro" id="IPR012893">
    <property type="entry name" value="HipA-like_C"/>
</dbReference>
<dbReference type="RefSeq" id="WP_345496364.1">
    <property type="nucleotide sequence ID" value="NZ_BAABJM010000002.1"/>
</dbReference>
<dbReference type="PANTHER" id="PTHR37419:SF1">
    <property type="entry name" value="SERINE_THREONINE-PROTEIN KINASE TOXIN HIPA"/>
    <property type="match status" value="1"/>
</dbReference>
<dbReference type="EMBL" id="BAABJM010000002">
    <property type="protein sequence ID" value="GAA5056548.1"/>
    <property type="molecule type" value="Genomic_DNA"/>
</dbReference>
<name>A0ABP9KGT7_9NOCA</name>
<gene>
    <name evidence="6" type="ORF">GCM10023318_34090</name>
</gene>
<evidence type="ECO:0000259" key="4">
    <source>
        <dbReference type="Pfam" id="PF07804"/>
    </source>
</evidence>
<keyword evidence="2" id="KW-0808">Transferase</keyword>
<accession>A0ABP9KGT7</accession>
<dbReference type="NCBIfam" id="TIGR03071">
    <property type="entry name" value="couple_hipA"/>
    <property type="match status" value="1"/>
</dbReference>
<comment type="similarity">
    <text evidence="1">Belongs to the HipA Ser/Thr kinase family.</text>
</comment>
<dbReference type="InterPro" id="IPR017508">
    <property type="entry name" value="HipA_N1"/>
</dbReference>
<evidence type="ECO:0000313" key="7">
    <source>
        <dbReference type="Proteomes" id="UP001500603"/>
    </source>
</evidence>
<keyword evidence="3" id="KW-0418">Kinase</keyword>
<dbReference type="Pfam" id="PF07804">
    <property type="entry name" value="HipA_C"/>
    <property type="match status" value="1"/>
</dbReference>
<evidence type="ECO:0000256" key="3">
    <source>
        <dbReference type="ARBA" id="ARBA00022777"/>
    </source>
</evidence>